<dbReference type="STRING" id="162209.IJ22_18510"/>
<sequence length="66" mass="7572">MIKLLLATVITILGSIAILTFVKPSKKELEAEAFENFEKAKKELFDAIVKTFKLDIFVEWLSEKLK</sequence>
<proteinExistence type="predicted"/>
<evidence type="ECO:0000313" key="1">
    <source>
        <dbReference type="EMBL" id="ALS22225.1"/>
    </source>
</evidence>
<dbReference type="AlphaFoldDB" id="A0A0U2UJW2"/>
<dbReference type="PATRIC" id="fig|162209.4.peg.1962"/>
<dbReference type="KEGG" id="pnp:IJ22_18510"/>
<keyword evidence="2" id="KW-1185">Reference proteome</keyword>
<organism evidence="1 2">
    <name type="scientific">Paenibacillus naphthalenovorans</name>
    <dbReference type="NCBI Taxonomy" id="162209"/>
    <lineage>
        <taxon>Bacteria</taxon>
        <taxon>Bacillati</taxon>
        <taxon>Bacillota</taxon>
        <taxon>Bacilli</taxon>
        <taxon>Bacillales</taxon>
        <taxon>Paenibacillaceae</taxon>
        <taxon>Paenibacillus</taxon>
    </lineage>
</organism>
<dbReference type="Proteomes" id="UP000061660">
    <property type="component" value="Chromosome"/>
</dbReference>
<reference evidence="2" key="1">
    <citation type="submission" date="2015-12" db="EMBL/GenBank/DDBJ databases">
        <title>Complete genome sequences of two moderately thermophilic Paenibacillus species.</title>
        <authorList>
            <person name="Butler R.III."/>
            <person name="Wang J."/>
            <person name="Stark B.C."/>
            <person name="Pombert J.-F."/>
        </authorList>
    </citation>
    <scope>NUCLEOTIDE SEQUENCE [LARGE SCALE GENOMIC DNA]</scope>
    <source>
        <strain evidence="2">32O-Y</strain>
    </source>
</reference>
<gene>
    <name evidence="1" type="ORF">IJ22_18510</name>
</gene>
<reference evidence="1 2" key="2">
    <citation type="journal article" date="2016" name="Genome Announc.">
        <title>Complete Genome Sequences of Two Interactive Moderate Thermophiles, Paenibacillus napthalenovorans 32O-Y and Paenibacillus sp. 32O-W.</title>
        <authorList>
            <person name="Butler R.R.III."/>
            <person name="Wang J."/>
            <person name="Stark B.C."/>
            <person name="Pombert J.F."/>
        </authorList>
    </citation>
    <scope>NUCLEOTIDE SEQUENCE [LARGE SCALE GENOMIC DNA]</scope>
    <source>
        <strain evidence="1 2">32O-Y</strain>
    </source>
</reference>
<dbReference type="RefSeq" id="WP_062408542.1">
    <property type="nucleotide sequence ID" value="NZ_CP013652.1"/>
</dbReference>
<protein>
    <submittedName>
        <fullName evidence="1">Uncharacterized protein</fullName>
    </submittedName>
</protein>
<accession>A0A0U2UJW2</accession>
<evidence type="ECO:0000313" key="2">
    <source>
        <dbReference type="Proteomes" id="UP000061660"/>
    </source>
</evidence>
<dbReference type="EMBL" id="CP013652">
    <property type="protein sequence ID" value="ALS22225.1"/>
    <property type="molecule type" value="Genomic_DNA"/>
</dbReference>
<name>A0A0U2UJW2_9BACL</name>